<dbReference type="PANTHER" id="PTHR43289">
    <property type="entry name" value="MITOGEN-ACTIVATED PROTEIN KINASE KINASE KINASE 20-RELATED"/>
    <property type="match status" value="1"/>
</dbReference>
<dbReference type="Gene3D" id="3.30.200.20">
    <property type="entry name" value="Phosphorylase Kinase, domain 1"/>
    <property type="match status" value="1"/>
</dbReference>
<dbReference type="Proteomes" id="UP000676565">
    <property type="component" value="Unassembled WGS sequence"/>
</dbReference>
<feature type="domain" description="Protein kinase" evidence="6">
    <location>
        <begin position="120"/>
        <end position="380"/>
    </location>
</feature>
<dbReference type="PROSITE" id="PS50011">
    <property type="entry name" value="PROTEIN_KINASE_DOM"/>
    <property type="match status" value="1"/>
</dbReference>
<evidence type="ECO:0000256" key="5">
    <source>
        <dbReference type="PROSITE-ProRule" id="PRU10141"/>
    </source>
</evidence>
<dbReference type="GO" id="GO:0004674">
    <property type="term" value="F:protein serine/threonine kinase activity"/>
    <property type="evidence" value="ECO:0007669"/>
    <property type="project" value="UniProtKB-KW"/>
</dbReference>
<keyword evidence="2 5" id="KW-0547">Nucleotide-binding</keyword>
<dbReference type="Pfam" id="PF00069">
    <property type="entry name" value="Pkinase"/>
    <property type="match status" value="1"/>
</dbReference>
<dbReference type="SUPFAM" id="SSF56112">
    <property type="entry name" value="Protein kinase-like (PK-like)"/>
    <property type="match status" value="1"/>
</dbReference>
<evidence type="ECO:0000313" key="8">
    <source>
        <dbReference type="Proteomes" id="UP000676565"/>
    </source>
</evidence>
<name>A0ABS5C3M3_9BACT</name>
<keyword evidence="8" id="KW-1185">Reference proteome</keyword>
<dbReference type="Gene3D" id="1.10.510.10">
    <property type="entry name" value="Transferase(Phosphotransferase) domain 1"/>
    <property type="match status" value="1"/>
</dbReference>
<dbReference type="EMBL" id="JAGKQQ010000002">
    <property type="protein sequence ID" value="MBP3960498.1"/>
    <property type="molecule type" value="Genomic_DNA"/>
</dbReference>
<sequence>MEPDSDQRLNAALDELFALDTAGAERYLQELRTTDPEVAGRLDHLLGMCGEPQLAPTVESHNKLLPPLGPPSLDISGPNGEPTISADGRGTLSFPQPAPAFFVGTGCNESTAPGQLLGRYRLVRMVGRGAFGEVWQAFDPVLQKFVAVKAQIPREPGRELPRDTFLREARKAAALRHPALVQVHDVVESASGWYIVSEFVEGESLRVRAEAGRLPFDRAARIVASVAGALNAAHLAGLVHRDVKPANILLDRSGNVYLTDFGLAVREDELFAERSRVAGTLAYMPPEQIRGDTHLLDGRADIYALGAVLYELLTGRALFRATHIEEYRELILRREPRPPRTVEPAVPEELERVCLKCLAKEVRDRYRTAQDLAADLEAWLAETTRPAVAPHARRAAAPGDWLKPAAVGAGTVLLLAGFIGYVVYAGGNRSGAIAHVEPAPKVPAVKELVWPTGRAECKWEILPANRLKVSTDVVGLLQLGEARADSWEFCATLRQLNNVGWIGLFLGHRLNPATGTVDFELIQIVVDRDNKAHLNRSVESYRFDAQLPTVHGKTLESAPVPALHEENKLRVIVRNKRLAEVWFNDVEYKELGGAVPELQLPATGPFGVYTRRSEGLFSNLTLDGASIPLLIDSKPRAPEGP</sequence>
<evidence type="ECO:0000256" key="2">
    <source>
        <dbReference type="ARBA" id="ARBA00022741"/>
    </source>
</evidence>
<keyword evidence="7" id="KW-0723">Serine/threonine-protein kinase</keyword>
<keyword evidence="3 7" id="KW-0418">Kinase</keyword>
<comment type="caution">
    <text evidence="7">The sequence shown here is derived from an EMBL/GenBank/DDBJ whole genome shotgun (WGS) entry which is preliminary data.</text>
</comment>
<dbReference type="InterPro" id="IPR017441">
    <property type="entry name" value="Protein_kinase_ATP_BS"/>
</dbReference>
<dbReference type="InterPro" id="IPR000719">
    <property type="entry name" value="Prot_kinase_dom"/>
</dbReference>
<dbReference type="SMART" id="SM00220">
    <property type="entry name" value="S_TKc"/>
    <property type="match status" value="1"/>
</dbReference>
<evidence type="ECO:0000259" key="6">
    <source>
        <dbReference type="PROSITE" id="PS50011"/>
    </source>
</evidence>
<keyword evidence="4 5" id="KW-0067">ATP-binding</keyword>
<evidence type="ECO:0000256" key="1">
    <source>
        <dbReference type="ARBA" id="ARBA00022679"/>
    </source>
</evidence>
<dbReference type="RefSeq" id="WP_210662617.1">
    <property type="nucleotide sequence ID" value="NZ_JAGKQQ010000002.1"/>
</dbReference>
<dbReference type="PROSITE" id="PS00108">
    <property type="entry name" value="PROTEIN_KINASE_ST"/>
    <property type="match status" value="1"/>
</dbReference>
<keyword evidence="1" id="KW-0808">Transferase</keyword>
<evidence type="ECO:0000256" key="4">
    <source>
        <dbReference type="ARBA" id="ARBA00022840"/>
    </source>
</evidence>
<protein>
    <submittedName>
        <fullName evidence="7">Serine/threonine protein kinase</fullName>
    </submittedName>
</protein>
<dbReference type="InterPro" id="IPR008271">
    <property type="entry name" value="Ser/Thr_kinase_AS"/>
</dbReference>
<gene>
    <name evidence="7" type="ORF">J8F10_35180</name>
</gene>
<proteinExistence type="predicted"/>
<evidence type="ECO:0000256" key="3">
    <source>
        <dbReference type="ARBA" id="ARBA00022777"/>
    </source>
</evidence>
<dbReference type="InterPro" id="IPR011009">
    <property type="entry name" value="Kinase-like_dom_sf"/>
</dbReference>
<dbReference type="CDD" id="cd14014">
    <property type="entry name" value="STKc_PknB_like"/>
    <property type="match status" value="1"/>
</dbReference>
<dbReference type="PANTHER" id="PTHR43289:SF6">
    <property type="entry name" value="SERINE_THREONINE-PROTEIN KINASE NEKL-3"/>
    <property type="match status" value="1"/>
</dbReference>
<reference evidence="7 8" key="1">
    <citation type="submission" date="2021-04" db="EMBL/GenBank/DDBJ databases">
        <authorList>
            <person name="Ivanova A."/>
        </authorList>
    </citation>
    <scope>NUCLEOTIDE SEQUENCE [LARGE SCALE GENOMIC DNA]</scope>
    <source>
        <strain evidence="7 8">G18</strain>
    </source>
</reference>
<evidence type="ECO:0000313" key="7">
    <source>
        <dbReference type="EMBL" id="MBP3960498.1"/>
    </source>
</evidence>
<accession>A0ABS5C3M3</accession>
<dbReference type="PROSITE" id="PS00107">
    <property type="entry name" value="PROTEIN_KINASE_ATP"/>
    <property type="match status" value="1"/>
</dbReference>
<feature type="binding site" evidence="5">
    <location>
        <position position="149"/>
    </location>
    <ligand>
        <name>ATP</name>
        <dbReference type="ChEBI" id="CHEBI:30616"/>
    </ligand>
</feature>
<organism evidence="7 8">
    <name type="scientific">Gemmata palustris</name>
    <dbReference type="NCBI Taxonomy" id="2822762"/>
    <lineage>
        <taxon>Bacteria</taxon>
        <taxon>Pseudomonadati</taxon>
        <taxon>Planctomycetota</taxon>
        <taxon>Planctomycetia</taxon>
        <taxon>Gemmatales</taxon>
        <taxon>Gemmataceae</taxon>
        <taxon>Gemmata</taxon>
    </lineage>
</organism>